<sequence>MQMRKYKLGDIATVEISGVDKKIKDGEKEIRLCNFVDVYYNWAITTAQHDGFMLATASPNEISKFQLKKGQVALTKDSETRDDIGIPTYIADDFDDAILGYHCAMVTPNKDILDGRYLNALLHTDYAKKYFACNASGSGQRYALSVEALNSFPVPMIPLRDQERIGEIFSALDKKIELNRRINQNLEAMAKQLYDYWFVQFDFPNEEGKPYKSSGGEMVWNEKLRKDIPEYWEVKSLSNWLEIKSGFPFKSETYKPIGRYKIITIKNVQDGELVTSGCDYVNEIPSRAKDYISLQIGDRLISLTGNCGRLCVVCEENLLLNQRVGLLCCDAIYLEYFYNFLNSSTMRTVIDNLANGAAQANLSPVELCKTDYFIPPIDILLSYNRKANAIRKVIVQNNQEISPLTKQRDELLPLLMNGQVSVNSDLSLG</sequence>
<evidence type="ECO:0000256" key="2">
    <source>
        <dbReference type="ARBA" id="ARBA00022747"/>
    </source>
</evidence>
<dbReference type="Gene3D" id="3.90.220.20">
    <property type="entry name" value="DNA methylase specificity domains"/>
    <property type="match status" value="2"/>
</dbReference>
<dbReference type="SUPFAM" id="SSF116734">
    <property type="entry name" value="DNA methylase specificity domain"/>
    <property type="match status" value="2"/>
</dbReference>
<dbReference type="CDD" id="cd17278">
    <property type="entry name" value="RMtype1_S_LdeBORF1052P-TRD2-CR2"/>
    <property type="match status" value="1"/>
</dbReference>
<dbReference type="GO" id="GO:0009307">
    <property type="term" value="P:DNA restriction-modification system"/>
    <property type="evidence" value="ECO:0007669"/>
    <property type="project" value="UniProtKB-KW"/>
</dbReference>
<keyword evidence="2" id="KW-0680">Restriction system</keyword>
<dbReference type="Pfam" id="PF01420">
    <property type="entry name" value="Methylase_S"/>
    <property type="match status" value="1"/>
</dbReference>
<dbReference type="AlphaFoldDB" id="A0A641YUM3"/>
<comment type="caution">
    <text evidence="5">The sequence shown here is derived from an EMBL/GenBank/DDBJ whole genome shotgun (WGS) entry which is preliminary data.</text>
</comment>
<reference evidence="5" key="1">
    <citation type="journal article" date="2019" name="Nat. Med.">
        <title>A library of human gut bacterial isolates paired with longitudinal multiomics data enables mechanistic microbiome research.</title>
        <authorList>
            <person name="Poyet M."/>
            <person name="Groussin M."/>
            <person name="Gibbons S.M."/>
            <person name="Avila-Pacheco J."/>
            <person name="Jiang X."/>
            <person name="Kearney S.M."/>
            <person name="Perrotta A.R."/>
            <person name="Berdy B."/>
            <person name="Zhao S."/>
            <person name="Lieberman T.D."/>
            <person name="Swanson P.K."/>
            <person name="Smith M."/>
            <person name="Roesemann S."/>
            <person name="Alexander J.E."/>
            <person name="Rich S.A."/>
            <person name="Livny J."/>
            <person name="Vlamakis H."/>
            <person name="Clish C."/>
            <person name="Bullock K."/>
            <person name="Deik A."/>
            <person name="Scott J."/>
            <person name="Pierce K.A."/>
            <person name="Xavier R.J."/>
            <person name="Alm E.J."/>
        </authorList>
    </citation>
    <scope>NUCLEOTIDE SEQUENCE</scope>
    <source>
        <strain evidence="5">BIOML-A68</strain>
    </source>
</reference>
<dbReference type="InterPro" id="IPR052021">
    <property type="entry name" value="Type-I_RS_S_subunit"/>
</dbReference>
<keyword evidence="5" id="KW-0540">Nuclease</keyword>
<dbReference type="PANTHER" id="PTHR30408:SF13">
    <property type="entry name" value="TYPE I RESTRICTION ENZYME HINDI SPECIFICITY SUBUNIT"/>
    <property type="match status" value="1"/>
</dbReference>
<keyword evidence="5" id="KW-0255">Endonuclease</keyword>
<dbReference type="InterPro" id="IPR044946">
    <property type="entry name" value="Restrct_endonuc_typeI_TRD_sf"/>
</dbReference>
<name>A0A641YUM3_BACOV</name>
<keyword evidence="3" id="KW-0238">DNA-binding</keyword>
<feature type="domain" description="Type I restriction modification DNA specificity" evidence="4">
    <location>
        <begin position="5"/>
        <end position="187"/>
    </location>
</feature>
<protein>
    <submittedName>
        <fullName evidence="5">Restriction endonuclease subunit S</fullName>
    </submittedName>
</protein>
<dbReference type="GO" id="GO:0003677">
    <property type="term" value="F:DNA binding"/>
    <property type="evidence" value="ECO:0007669"/>
    <property type="project" value="UniProtKB-KW"/>
</dbReference>
<proteinExistence type="inferred from homology"/>
<evidence type="ECO:0000313" key="5">
    <source>
        <dbReference type="EMBL" id="KAA4410134.1"/>
    </source>
</evidence>
<dbReference type="EMBL" id="VWHP01000001">
    <property type="protein sequence ID" value="KAA4410134.1"/>
    <property type="molecule type" value="Genomic_DNA"/>
</dbReference>
<keyword evidence="5" id="KW-0378">Hydrolase</keyword>
<dbReference type="GO" id="GO:0004519">
    <property type="term" value="F:endonuclease activity"/>
    <property type="evidence" value="ECO:0007669"/>
    <property type="project" value="UniProtKB-KW"/>
</dbReference>
<dbReference type="PANTHER" id="PTHR30408">
    <property type="entry name" value="TYPE-1 RESTRICTION ENZYME ECOKI SPECIFICITY PROTEIN"/>
    <property type="match status" value="1"/>
</dbReference>
<evidence type="ECO:0000259" key="4">
    <source>
        <dbReference type="Pfam" id="PF01420"/>
    </source>
</evidence>
<organism evidence="5">
    <name type="scientific">Bacteroides ovatus</name>
    <dbReference type="NCBI Taxonomy" id="28116"/>
    <lineage>
        <taxon>Bacteria</taxon>
        <taxon>Pseudomonadati</taxon>
        <taxon>Bacteroidota</taxon>
        <taxon>Bacteroidia</taxon>
        <taxon>Bacteroidales</taxon>
        <taxon>Bacteroidaceae</taxon>
        <taxon>Bacteroides</taxon>
    </lineage>
</organism>
<dbReference type="InterPro" id="IPR000055">
    <property type="entry name" value="Restrct_endonuc_typeI_TRD"/>
</dbReference>
<accession>A0A641YUM3</accession>
<gene>
    <name evidence="5" type="ORF">F3C73_01860</name>
</gene>
<comment type="similarity">
    <text evidence="1">Belongs to the type-I restriction system S methylase family.</text>
</comment>
<evidence type="ECO:0000256" key="1">
    <source>
        <dbReference type="ARBA" id="ARBA00010923"/>
    </source>
</evidence>
<evidence type="ECO:0000256" key="3">
    <source>
        <dbReference type="ARBA" id="ARBA00023125"/>
    </source>
</evidence>